<evidence type="ECO:0000259" key="1">
    <source>
        <dbReference type="SMART" id="SM00287"/>
    </source>
</evidence>
<name>A0A645CPL4_9ZZZZ</name>
<dbReference type="AlphaFoldDB" id="A0A645CPL4"/>
<protein>
    <recommendedName>
        <fullName evidence="1">SH3b domain-containing protein</fullName>
    </recommendedName>
</protein>
<dbReference type="Gene3D" id="2.30.30.40">
    <property type="entry name" value="SH3 Domains"/>
    <property type="match status" value="1"/>
</dbReference>
<dbReference type="Pfam" id="PF25309">
    <property type="entry name" value="ELLD"/>
    <property type="match status" value="1"/>
</dbReference>
<dbReference type="InterPro" id="IPR003646">
    <property type="entry name" value="SH3-like_bac-type"/>
</dbReference>
<gene>
    <name evidence="2" type="ORF">SDC9_125888</name>
</gene>
<organism evidence="2">
    <name type="scientific">bioreactor metagenome</name>
    <dbReference type="NCBI Taxonomy" id="1076179"/>
    <lineage>
        <taxon>unclassified sequences</taxon>
        <taxon>metagenomes</taxon>
        <taxon>ecological metagenomes</taxon>
    </lineage>
</organism>
<dbReference type="EMBL" id="VSSQ01028962">
    <property type="protein sequence ID" value="MPM78873.1"/>
    <property type="molecule type" value="Genomic_DNA"/>
</dbReference>
<reference evidence="2" key="1">
    <citation type="submission" date="2019-08" db="EMBL/GenBank/DDBJ databases">
        <authorList>
            <person name="Kucharzyk K."/>
            <person name="Murdoch R.W."/>
            <person name="Higgins S."/>
            <person name="Loffler F."/>
        </authorList>
    </citation>
    <scope>NUCLEOTIDE SEQUENCE</scope>
</reference>
<evidence type="ECO:0000313" key="2">
    <source>
        <dbReference type="EMBL" id="MPM78873.1"/>
    </source>
</evidence>
<dbReference type="InterPro" id="IPR057370">
    <property type="entry name" value="ELLD"/>
</dbReference>
<comment type="caution">
    <text evidence="2">The sequence shown here is derived from an EMBL/GenBank/DDBJ whole genome shotgun (WGS) entry which is preliminary data.</text>
</comment>
<feature type="domain" description="SH3b" evidence="1">
    <location>
        <begin position="186"/>
        <end position="249"/>
    </location>
</feature>
<dbReference type="Pfam" id="PF08239">
    <property type="entry name" value="SH3_3"/>
    <property type="match status" value="1"/>
</dbReference>
<accession>A0A645CPL4</accession>
<sequence>MIIQIVHAKMDENGKIDGPLVGDQTGKEILTQNFYLNDSTYLLICRDKQMAKRAADFAVQIARDDHYGYSQGSEKRWTGHKAIIAHGGIDGAEGSFDCATLMFTVYILAGLKIKPDGYTGNLVQKFEATGMFTVLNGSPYTASDDYAEVGALYVRPKTSARGGHVFMALGAGSKAGKALEQNEDVIGQIVVDGIKKWCNVHGGAGLECPIIGRAYLNDVYDIIGVEDGWYKIDYKGAVGYIFGDLVSEKLAGNV</sequence>
<proteinExistence type="predicted"/>
<dbReference type="SMART" id="SM00287">
    <property type="entry name" value="SH3b"/>
    <property type="match status" value="1"/>
</dbReference>